<dbReference type="EMBL" id="JAROCY010000011">
    <property type="protein sequence ID" value="MDF8334094.1"/>
    <property type="molecule type" value="Genomic_DNA"/>
</dbReference>
<comment type="caution">
    <text evidence="9">The sequence shown here is derived from an EMBL/GenBank/DDBJ whole genome shotgun (WGS) entry which is preliminary data.</text>
</comment>
<keyword evidence="5" id="KW-0472">Membrane</keyword>
<keyword evidence="2" id="KW-1003">Cell membrane</keyword>
<dbReference type="SUPFAM" id="SSF109998">
    <property type="entry name" value="Triger factor/SurA peptide-binding domain-like"/>
    <property type="match status" value="1"/>
</dbReference>
<dbReference type="Pfam" id="PF13145">
    <property type="entry name" value="Rotamase_2"/>
    <property type="match status" value="1"/>
</dbReference>
<dbReference type="InterPro" id="IPR000297">
    <property type="entry name" value="PPIase_PpiC"/>
</dbReference>
<name>A0ABT6CJJ4_9SPHN</name>
<sequence length="644" mass="67293">MLDFIRKLSKSRFGAFIGVAFVVLLGLAFAGADVTGMRSGSLSGTDKAAVVGKTAISTADVEKTVKSALDSQRQQNPTLTMKDLLAQGGLDQVLDGLVERAAMDEWGRKYGFGVSKRLVDSEIAKIDAFQGPDGKFSQAAYQALLTQRGLTDALVRDDLGKGLMARQVLVPASFGAKMPQGVALRYAAMLKEKRVGQILFIPSAAYAPKSAPSDQQLAAFYKAHESAYLRPERRTVRYALLDAASVPNVPAPSDAEIATRYKLNAASYAAKETRDVTQVVVPTEAAAKALIGSGKPLAAAAQAAGLSTSALKDQSQDSFAAQTSKAVAQAAFAAAPGSFAVPTKGPLGWFVIHVDKVTKIPGKTLEQAKPAIVAEISAEKRRAALTDLSAKAEEQFENGVSLADVAKSLNLTIATTEPLIANGTVFGKPEAKAPTAVLALVQAAFGMEREGQPQVTELPAAGPDAGKVALFDVGQIVPAAAAPLAEIKDQVTRDYALDQGSAGARAAADKVLASTAKKTPLADAVKAAGVIGPQVQPITMTREQLSAMQPRIPAPLALMFAMAKGTTKRLEAPNKAGWLVVSLQDVVPGVIPANDPVVAQAARELSQAVAREYSDQLRAAMKAEIGVKTYPAAVATMRKQLTGQ</sequence>
<evidence type="ECO:0000256" key="3">
    <source>
        <dbReference type="ARBA" id="ARBA00022692"/>
    </source>
</evidence>
<gene>
    <name evidence="9" type="ORF">POM99_12840</name>
</gene>
<evidence type="ECO:0000256" key="2">
    <source>
        <dbReference type="ARBA" id="ARBA00022475"/>
    </source>
</evidence>
<dbReference type="InterPro" id="IPR027304">
    <property type="entry name" value="Trigger_fact/SurA_dom_sf"/>
</dbReference>
<evidence type="ECO:0000313" key="10">
    <source>
        <dbReference type="Proteomes" id="UP001222770"/>
    </source>
</evidence>
<evidence type="ECO:0000256" key="6">
    <source>
        <dbReference type="ARBA" id="ARBA00023186"/>
    </source>
</evidence>
<dbReference type="Gene3D" id="1.10.4030.10">
    <property type="entry name" value="Porin chaperone SurA, peptide-binding domain"/>
    <property type="match status" value="1"/>
</dbReference>
<keyword evidence="6" id="KW-0143">Chaperone</keyword>
<accession>A0ABT6CJJ4</accession>
<evidence type="ECO:0000256" key="5">
    <source>
        <dbReference type="ARBA" id="ARBA00023136"/>
    </source>
</evidence>
<comment type="similarity">
    <text evidence="7">Belongs to the PpiD chaperone family.</text>
</comment>
<evidence type="ECO:0000259" key="8">
    <source>
        <dbReference type="Pfam" id="PF13145"/>
    </source>
</evidence>
<keyword evidence="4" id="KW-1133">Transmembrane helix</keyword>
<evidence type="ECO:0000313" key="9">
    <source>
        <dbReference type="EMBL" id="MDF8334094.1"/>
    </source>
</evidence>
<evidence type="ECO:0000256" key="1">
    <source>
        <dbReference type="ARBA" id="ARBA00004401"/>
    </source>
</evidence>
<evidence type="ECO:0000256" key="4">
    <source>
        <dbReference type="ARBA" id="ARBA00022989"/>
    </source>
</evidence>
<protein>
    <submittedName>
        <fullName evidence="9">SurA N-terminal domain-containing protein</fullName>
    </submittedName>
</protein>
<feature type="domain" description="PpiC" evidence="8">
    <location>
        <begin position="252"/>
        <end position="370"/>
    </location>
</feature>
<reference evidence="9 10" key="1">
    <citation type="submission" date="2023-03" db="EMBL/GenBank/DDBJ databases">
        <title>Novosphingobium cyanobacteriorum sp. nov., isolated from a eutrophic reservoir during the Microcystis bloom period.</title>
        <authorList>
            <person name="Kang M."/>
            <person name="Le V."/>
            <person name="Ko S.-R."/>
            <person name="Lee S.-A."/>
            <person name="Ahn C.-Y."/>
        </authorList>
    </citation>
    <scope>NUCLEOTIDE SEQUENCE [LARGE SCALE GENOMIC DNA]</scope>
    <source>
        <strain evidence="9 10">HBC54</strain>
    </source>
</reference>
<dbReference type="Proteomes" id="UP001222770">
    <property type="component" value="Unassembled WGS sequence"/>
</dbReference>
<dbReference type="Pfam" id="PF13624">
    <property type="entry name" value="SurA_N_3"/>
    <property type="match status" value="1"/>
</dbReference>
<comment type="subcellular location">
    <subcellularLocation>
        <location evidence="1">Cell membrane</location>
        <topology evidence="1">Single-pass type II membrane protein</topology>
    </subcellularLocation>
</comment>
<dbReference type="PANTHER" id="PTHR47529">
    <property type="entry name" value="PEPTIDYL-PROLYL CIS-TRANS ISOMERASE D"/>
    <property type="match status" value="1"/>
</dbReference>
<proteinExistence type="inferred from homology"/>
<dbReference type="RefSeq" id="WP_277278422.1">
    <property type="nucleotide sequence ID" value="NZ_JAROCY010000011.1"/>
</dbReference>
<dbReference type="PANTHER" id="PTHR47529:SF1">
    <property type="entry name" value="PERIPLASMIC CHAPERONE PPID"/>
    <property type="match status" value="1"/>
</dbReference>
<keyword evidence="3" id="KW-0812">Transmembrane</keyword>
<keyword evidence="10" id="KW-1185">Reference proteome</keyword>
<organism evidence="9 10">
    <name type="scientific">Novosphingobium cyanobacteriorum</name>
    <dbReference type="NCBI Taxonomy" id="3024215"/>
    <lineage>
        <taxon>Bacteria</taxon>
        <taxon>Pseudomonadati</taxon>
        <taxon>Pseudomonadota</taxon>
        <taxon>Alphaproteobacteria</taxon>
        <taxon>Sphingomonadales</taxon>
        <taxon>Sphingomonadaceae</taxon>
        <taxon>Novosphingobium</taxon>
    </lineage>
</organism>
<dbReference type="InterPro" id="IPR052029">
    <property type="entry name" value="PpiD_chaperone"/>
</dbReference>
<evidence type="ECO:0000256" key="7">
    <source>
        <dbReference type="ARBA" id="ARBA00038408"/>
    </source>
</evidence>